<sequence length="106" mass="12540">MLNALRSFVFTFIFEHQTAHRSRQTTVYLRVIYIFYSKITKAQGGEKRVQVTKYWKQNSNRIVLRPESTKTVYCGHRLDELVFPRLFMGFGSGDLYGPSIRFMFLC</sequence>
<proteinExistence type="predicted"/>
<dbReference type="Proteomes" id="UP000095283">
    <property type="component" value="Unplaced"/>
</dbReference>
<dbReference type="AlphaFoldDB" id="A0A1I7X2P9"/>
<accession>A0A1I7X2P9</accession>
<evidence type="ECO:0000313" key="1">
    <source>
        <dbReference type="Proteomes" id="UP000095283"/>
    </source>
</evidence>
<name>A0A1I7X2P9_HETBA</name>
<evidence type="ECO:0000313" key="2">
    <source>
        <dbReference type="WBParaSite" id="Hba_11867"/>
    </source>
</evidence>
<organism evidence="1 2">
    <name type="scientific">Heterorhabditis bacteriophora</name>
    <name type="common">Entomopathogenic nematode worm</name>
    <dbReference type="NCBI Taxonomy" id="37862"/>
    <lineage>
        <taxon>Eukaryota</taxon>
        <taxon>Metazoa</taxon>
        <taxon>Ecdysozoa</taxon>
        <taxon>Nematoda</taxon>
        <taxon>Chromadorea</taxon>
        <taxon>Rhabditida</taxon>
        <taxon>Rhabditina</taxon>
        <taxon>Rhabditomorpha</taxon>
        <taxon>Strongyloidea</taxon>
        <taxon>Heterorhabditidae</taxon>
        <taxon>Heterorhabditis</taxon>
    </lineage>
</organism>
<reference evidence="2" key="1">
    <citation type="submission" date="2016-11" db="UniProtKB">
        <authorList>
            <consortium name="WormBaseParasite"/>
        </authorList>
    </citation>
    <scope>IDENTIFICATION</scope>
</reference>
<keyword evidence="1" id="KW-1185">Reference proteome</keyword>
<protein>
    <submittedName>
        <fullName evidence="2">Secreted protein</fullName>
    </submittedName>
</protein>
<dbReference type="WBParaSite" id="Hba_11867">
    <property type="protein sequence ID" value="Hba_11867"/>
    <property type="gene ID" value="Hba_11867"/>
</dbReference>